<dbReference type="CDD" id="cd00130">
    <property type="entry name" value="PAS"/>
    <property type="match status" value="2"/>
</dbReference>
<dbReference type="PIRSF" id="PIRSF005925">
    <property type="entry name" value="Dos"/>
    <property type="match status" value="1"/>
</dbReference>
<accession>A0A7V9Z9F0</accession>
<dbReference type="InterPro" id="IPR000160">
    <property type="entry name" value="GGDEF_dom"/>
</dbReference>
<dbReference type="InterPro" id="IPR052155">
    <property type="entry name" value="Biofilm_reg_signaling"/>
</dbReference>
<dbReference type="SUPFAM" id="SSF55781">
    <property type="entry name" value="GAF domain-like"/>
    <property type="match status" value="1"/>
</dbReference>
<comment type="caution">
    <text evidence="5">The sequence shown here is derived from an EMBL/GenBank/DDBJ whole genome shotgun (WGS) entry which is preliminary data.</text>
</comment>
<dbReference type="Gene3D" id="3.30.70.270">
    <property type="match status" value="1"/>
</dbReference>
<feature type="domain" description="PAS" evidence="1">
    <location>
        <begin position="12"/>
        <end position="66"/>
    </location>
</feature>
<dbReference type="NCBIfam" id="TIGR00254">
    <property type="entry name" value="GGDEF"/>
    <property type="match status" value="1"/>
</dbReference>
<evidence type="ECO:0000259" key="3">
    <source>
        <dbReference type="PROSITE" id="PS50883"/>
    </source>
</evidence>
<dbReference type="AlphaFoldDB" id="A0A7V9Z9F0"/>
<evidence type="ECO:0000313" key="6">
    <source>
        <dbReference type="Proteomes" id="UP000523087"/>
    </source>
</evidence>
<dbReference type="CDD" id="cd01949">
    <property type="entry name" value="GGDEF"/>
    <property type="match status" value="1"/>
</dbReference>
<dbReference type="SMART" id="SM00086">
    <property type="entry name" value="PAC"/>
    <property type="match status" value="2"/>
</dbReference>
<dbReference type="InterPro" id="IPR029787">
    <property type="entry name" value="Nucleotide_cyclase"/>
</dbReference>
<dbReference type="InterPro" id="IPR001610">
    <property type="entry name" value="PAC"/>
</dbReference>
<dbReference type="InterPro" id="IPR000700">
    <property type="entry name" value="PAS-assoc_C"/>
</dbReference>
<reference evidence="5 6" key="1">
    <citation type="submission" date="2020-07" db="EMBL/GenBank/DDBJ databases">
        <title>Genomic Encyclopedia of Type Strains, Phase IV (KMG-IV): sequencing the most valuable type-strain genomes for metagenomic binning, comparative biology and taxonomic classification.</title>
        <authorList>
            <person name="Goeker M."/>
        </authorList>
    </citation>
    <scope>NUCLEOTIDE SEQUENCE [LARGE SCALE GENOMIC DNA]</scope>
    <source>
        <strain evidence="5 6">DSM 15730</strain>
    </source>
</reference>
<proteinExistence type="predicted"/>
<dbReference type="InterPro" id="IPR035919">
    <property type="entry name" value="EAL_sf"/>
</dbReference>
<dbReference type="InterPro" id="IPR012226">
    <property type="entry name" value="Diguanyl_cyclase/Pdiesterase"/>
</dbReference>
<organism evidence="5 6">
    <name type="scientific">Thermaerobacillus caldiproteolyticus</name>
    <dbReference type="NCBI Taxonomy" id="247480"/>
    <lineage>
        <taxon>Bacteria</taxon>
        <taxon>Bacillati</taxon>
        <taxon>Bacillota</taxon>
        <taxon>Bacilli</taxon>
        <taxon>Bacillales</taxon>
        <taxon>Anoxybacillaceae</taxon>
        <taxon>Thermaerobacillus</taxon>
    </lineage>
</organism>
<dbReference type="Pfam" id="PF13426">
    <property type="entry name" value="PAS_9"/>
    <property type="match status" value="2"/>
</dbReference>
<sequence length="840" mass="95576">MPFYFLMPAMQLIVDEDGYILDTNEFTAHVLGYTREELIGMPVFAIAHEDDHRLVKQQLQFIIHHEKNIVHSLELRKVKKNGEVLFVQEHIRRIQTEQGMNILLISCHNISSEKRAKQLLTGQKKILELIAKETPVSDVLMELVHTMEDILPNIVCSILLVDEEHQRLYHGAASRLPNDFIEAINGLEIAPNAGSCGTAAYRQEMVIVTDIQHDPLWKPFKQFVLPHGLRACWSVPIFSSKKKVLGTFAMYHYEPCAPQEDDIDIIYTFSSLAGLAIEHGQMKGQLQESHQRYKSLFEYNQDAVFSLRMDGTFFSANKAASIISGYSHEELLSMSMHDLVISDDVSKTVKAFIQTAKGKSQHADVRIRHKSGKILYLSVTFVPIFVNQKIVGVSGIAKDITERVEQNKRIRQMAYYDSLTGLPNLHLFRELASQSLEEAKQSGKIGAIFYIDLDGFKYINDSLGHSIGDVILQKVAERLQQTAKTKGVAARMSGDEFIIMLPNIGHQQEAIAIAEQILQLLKEPIHVDELELCLTGSIGIAFYPRDGMEVETLMRYADMAMYEVKRKGKNSYYIYDEEKGANLFLLNDLHNAIKKEELTVYYQPVIDVQTKDIVAMETLIRWQHPIYGIVPPNQFIPLAEETGLIVPIGEWIVKKACRQHEQWRKNGLKPIRIAVNVSVKELQDRHFAKRIEAILTETNTLPEWLELEITESIMVYNEATISDNLRRMKELGVRISIDDFGTGYSSLAYLKRLDVDTVKIDQSFISDCPHSYYGSVITNTIISLAHHLHMNVIAEGVEQFEQLLYLQEKGCQEAQGYFLSPPLSSDEATRLLQKGMCHLQ</sequence>
<dbReference type="PROSITE" id="PS50112">
    <property type="entry name" value="PAS"/>
    <property type="match status" value="2"/>
</dbReference>
<evidence type="ECO:0000313" key="5">
    <source>
        <dbReference type="EMBL" id="MBA2876404.1"/>
    </source>
</evidence>
<dbReference type="Gene3D" id="3.30.450.40">
    <property type="match status" value="1"/>
</dbReference>
<dbReference type="InterPro" id="IPR043128">
    <property type="entry name" value="Rev_trsase/Diguanyl_cyclase"/>
</dbReference>
<dbReference type="InterPro" id="IPR029016">
    <property type="entry name" value="GAF-like_dom_sf"/>
</dbReference>
<protein>
    <submittedName>
        <fullName evidence="5">Diguanylate cyclase (GGDEF)-like protein/PAS domain S-box-containing protein</fullName>
    </submittedName>
</protein>
<dbReference type="InterPro" id="IPR000014">
    <property type="entry name" value="PAS"/>
</dbReference>
<dbReference type="Pfam" id="PF00563">
    <property type="entry name" value="EAL"/>
    <property type="match status" value="1"/>
</dbReference>
<dbReference type="PANTHER" id="PTHR44757:SF2">
    <property type="entry name" value="BIOFILM ARCHITECTURE MAINTENANCE PROTEIN MBAA"/>
    <property type="match status" value="1"/>
</dbReference>
<feature type="domain" description="GGDEF" evidence="4">
    <location>
        <begin position="444"/>
        <end position="577"/>
    </location>
</feature>
<dbReference type="PANTHER" id="PTHR44757">
    <property type="entry name" value="DIGUANYLATE CYCLASE DGCP"/>
    <property type="match status" value="1"/>
</dbReference>
<dbReference type="SUPFAM" id="SSF55785">
    <property type="entry name" value="PYP-like sensor domain (PAS domain)"/>
    <property type="match status" value="2"/>
</dbReference>
<dbReference type="Pfam" id="PF00990">
    <property type="entry name" value="GGDEF"/>
    <property type="match status" value="1"/>
</dbReference>
<dbReference type="SUPFAM" id="SSF55073">
    <property type="entry name" value="Nucleotide cyclase"/>
    <property type="match status" value="1"/>
</dbReference>
<dbReference type="SUPFAM" id="SSF141868">
    <property type="entry name" value="EAL domain-like"/>
    <property type="match status" value="1"/>
</dbReference>
<dbReference type="SMART" id="SM00267">
    <property type="entry name" value="GGDEF"/>
    <property type="match status" value="1"/>
</dbReference>
<dbReference type="PROSITE" id="PS50113">
    <property type="entry name" value="PAC"/>
    <property type="match status" value="1"/>
</dbReference>
<gene>
    <name evidence="5" type="ORF">HNR31_003222</name>
</gene>
<evidence type="ECO:0000259" key="4">
    <source>
        <dbReference type="PROSITE" id="PS50887"/>
    </source>
</evidence>
<evidence type="ECO:0000259" key="2">
    <source>
        <dbReference type="PROSITE" id="PS50113"/>
    </source>
</evidence>
<evidence type="ECO:0000259" key="1">
    <source>
        <dbReference type="PROSITE" id="PS50112"/>
    </source>
</evidence>
<dbReference type="PROSITE" id="PS50883">
    <property type="entry name" value="EAL"/>
    <property type="match status" value="1"/>
</dbReference>
<dbReference type="Proteomes" id="UP000523087">
    <property type="component" value="Unassembled WGS sequence"/>
</dbReference>
<dbReference type="FunFam" id="3.20.20.450:FF:000001">
    <property type="entry name" value="Cyclic di-GMP phosphodiesterase yahA"/>
    <property type="match status" value="1"/>
</dbReference>
<feature type="domain" description="PAS" evidence="1">
    <location>
        <begin position="289"/>
        <end position="359"/>
    </location>
</feature>
<dbReference type="CDD" id="cd01948">
    <property type="entry name" value="EAL"/>
    <property type="match status" value="1"/>
</dbReference>
<dbReference type="InterPro" id="IPR035965">
    <property type="entry name" value="PAS-like_dom_sf"/>
</dbReference>
<keyword evidence="6" id="KW-1185">Reference proteome</keyword>
<dbReference type="Gene3D" id="3.20.20.450">
    <property type="entry name" value="EAL domain"/>
    <property type="match status" value="1"/>
</dbReference>
<feature type="domain" description="EAL" evidence="3">
    <location>
        <begin position="582"/>
        <end position="836"/>
    </location>
</feature>
<dbReference type="PROSITE" id="PS50887">
    <property type="entry name" value="GGDEF"/>
    <property type="match status" value="1"/>
</dbReference>
<dbReference type="SMART" id="SM00065">
    <property type="entry name" value="GAF"/>
    <property type="match status" value="1"/>
</dbReference>
<dbReference type="SMART" id="SM00091">
    <property type="entry name" value="PAS"/>
    <property type="match status" value="2"/>
</dbReference>
<feature type="domain" description="PAC" evidence="2">
    <location>
        <begin position="361"/>
        <end position="412"/>
    </location>
</feature>
<dbReference type="NCBIfam" id="TIGR00229">
    <property type="entry name" value="sensory_box"/>
    <property type="match status" value="2"/>
</dbReference>
<dbReference type="EMBL" id="JACDUT010000012">
    <property type="protein sequence ID" value="MBA2876404.1"/>
    <property type="molecule type" value="Genomic_DNA"/>
</dbReference>
<dbReference type="Pfam" id="PF13185">
    <property type="entry name" value="GAF_2"/>
    <property type="match status" value="1"/>
</dbReference>
<dbReference type="Gene3D" id="3.30.450.20">
    <property type="entry name" value="PAS domain"/>
    <property type="match status" value="2"/>
</dbReference>
<dbReference type="InterPro" id="IPR001633">
    <property type="entry name" value="EAL_dom"/>
</dbReference>
<dbReference type="InterPro" id="IPR003018">
    <property type="entry name" value="GAF"/>
</dbReference>
<name>A0A7V9Z9F0_9BACL</name>
<dbReference type="SMART" id="SM00052">
    <property type="entry name" value="EAL"/>
    <property type="match status" value="1"/>
</dbReference>